<feature type="region of interest" description="Disordered" evidence="1">
    <location>
        <begin position="62"/>
        <end position="98"/>
    </location>
</feature>
<keyword evidence="2" id="KW-0812">Transmembrane</keyword>
<comment type="caution">
    <text evidence="3">The sequence shown here is derived from an EMBL/GenBank/DDBJ whole genome shotgun (WGS) entry which is preliminary data.</text>
</comment>
<sequence>MVPKREPAKLEERERTQAACECQSQCNNCKIFLSLFILSLSLHLVTLFCYLDLRSELKREISQKNKDEVSSTGPVPHYEATAPVLRLPDTDHPTIDDQ</sequence>
<dbReference type="AlphaFoldDB" id="A0ABD0R5M5"/>
<dbReference type="Proteomes" id="UP001529510">
    <property type="component" value="Unassembled WGS sequence"/>
</dbReference>
<evidence type="ECO:0000313" key="3">
    <source>
        <dbReference type="EMBL" id="KAL0193227.1"/>
    </source>
</evidence>
<protein>
    <submittedName>
        <fullName evidence="3">Uncharacterized protein</fullName>
    </submittedName>
</protein>
<name>A0ABD0R5M5_CIRMR</name>
<feature type="transmembrane region" description="Helical" evidence="2">
    <location>
        <begin position="31"/>
        <end position="51"/>
    </location>
</feature>
<accession>A0ABD0R5M5</accession>
<feature type="compositionally biased region" description="Basic and acidic residues" evidence="1">
    <location>
        <begin position="88"/>
        <end position="98"/>
    </location>
</feature>
<organism evidence="3 4">
    <name type="scientific">Cirrhinus mrigala</name>
    <name type="common">Mrigala</name>
    <dbReference type="NCBI Taxonomy" id="683832"/>
    <lineage>
        <taxon>Eukaryota</taxon>
        <taxon>Metazoa</taxon>
        <taxon>Chordata</taxon>
        <taxon>Craniata</taxon>
        <taxon>Vertebrata</taxon>
        <taxon>Euteleostomi</taxon>
        <taxon>Actinopterygii</taxon>
        <taxon>Neopterygii</taxon>
        <taxon>Teleostei</taxon>
        <taxon>Ostariophysi</taxon>
        <taxon>Cypriniformes</taxon>
        <taxon>Cyprinidae</taxon>
        <taxon>Labeoninae</taxon>
        <taxon>Labeonini</taxon>
        <taxon>Cirrhinus</taxon>
    </lineage>
</organism>
<gene>
    <name evidence="3" type="ORF">M9458_011523</name>
</gene>
<evidence type="ECO:0000256" key="2">
    <source>
        <dbReference type="SAM" id="Phobius"/>
    </source>
</evidence>
<feature type="non-terminal residue" evidence="3">
    <location>
        <position position="98"/>
    </location>
</feature>
<dbReference type="EMBL" id="JAMKFB020000005">
    <property type="protein sequence ID" value="KAL0193227.1"/>
    <property type="molecule type" value="Genomic_DNA"/>
</dbReference>
<evidence type="ECO:0000256" key="1">
    <source>
        <dbReference type="SAM" id="MobiDB-lite"/>
    </source>
</evidence>
<evidence type="ECO:0000313" key="4">
    <source>
        <dbReference type="Proteomes" id="UP001529510"/>
    </source>
</evidence>
<reference evidence="3 4" key="1">
    <citation type="submission" date="2024-05" db="EMBL/GenBank/DDBJ databases">
        <title>Genome sequencing and assembly of Indian major carp, Cirrhinus mrigala (Hamilton, 1822).</title>
        <authorList>
            <person name="Mohindra V."/>
            <person name="Chowdhury L.M."/>
            <person name="Lal K."/>
            <person name="Jena J.K."/>
        </authorList>
    </citation>
    <scope>NUCLEOTIDE SEQUENCE [LARGE SCALE GENOMIC DNA]</scope>
    <source>
        <strain evidence="3">CM1030</strain>
        <tissue evidence="3">Blood</tissue>
    </source>
</reference>
<keyword evidence="2" id="KW-0472">Membrane</keyword>
<keyword evidence="2" id="KW-1133">Transmembrane helix</keyword>
<proteinExistence type="predicted"/>
<keyword evidence="4" id="KW-1185">Reference proteome</keyword>